<evidence type="ECO:0000256" key="6">
    <source>
        <dbReference type="SAM" id="Phobius"/>
    </source>
</evidence>
<keyword evidence="4 6" id="KW-0472">Membrane</keyword>
<name>A0ABQ3WWR0_9ACTN</name>
<evidence type="ECO:0000256" key="1">
    <source>
        <dbReference type="ARBA" id="ARBA00004370"/>
    </source>
</evidence>
<evidence type="ECO:0000256" key="2">
    <source>
        <dbReference type="ARBA" id="ARBA00022692"/>
    </source>
</evidence>
<evidence type="ECO:0000256" key="5">
    <source>
        <dbReference type="SAM" id="MobiDB-lite"/>
    </source>
</evidence>
<proteinExistence type="predicted"/>
<evidence type="ECO:0000313" key="8">
    <source>
        <dbReference type="EMBL" id="GID50633.1"/>
    </source>
</evidence>
<comment type="subcellular location">
    <subcellularLocation>
        <location evidence="1">Membrane</location>
    </subcellularLocation>
</comment>
<gene>
    <name evidence="8" type="ORF">Aca07nite_79080</name>
</gene>
<dbReference type="SMART" id="SM01079">
    <property type="entry name" value="CHASE"/>
    <property type="match status" value="1"/>
</dbReference>
<feature type="region of interest" description="Disordered" evidence="5">
    <location>
        <begin position="323"/>
        <end position="356"/>
    </location>
</feature>
<dbReference type="InterPro" id="IPR006189">
    <property type="entry name" value="CHASE_dom"/>
</dbReference>
<sequence>MGERRDGARRVTSPLLSVSVLLAGLTATVLSSAALHGAQRDIASRAMDQRHRTALAAVRAETERFRGLLDSVAAGIATDSHLTWEDFDVATGPLADAGLAGATPVAFLVSVPEDDVAAAQQRWRDHGASGLVLRPNPGNDVHYFRVLSRALGDAGQAGPRPGTDVAGAGPLSTALELARDTHRTTVSDAYVLIHDPDGQPSFAFAAPVWTRANTPEFRGWVVAGLHGGTFLRDVLRTVGDSGISGELVAVDGDGGRDTVASWAGPGEPDLRRSDPFEVGDRQWVLETRGDSRQLAGTGWYLPMTVLAGGLILTGLLARLAHPRPPFAGPGPRHRRRRPGTAAAVRRAPAVGPAGTA</sequence>
<organism evidence="8">
    <name type="scientific">Actinoplanes campanulatus</name>
    <dbReference type="NCBI Taxonomy" id="113559"/>
    <lineage>
        <taxon>Bacteria</taxon>
        <taxon>Bacillati</taxon>
        <taxon>Actinomycetota</taxon>
        <taxon>Actinomycetes</taxon>
        <taxon>Micromonosporales</taxon>
        <taxon>Micromonosporaceae</taxon>
        <taxon>Actinoplanes</taxon>
    </lineage>
</organism>
<feature type="transmembrane region" description="Helical" evidence="6">
    <location>
        <begin position="299"/>
        <end position="317"/>
    </location>
</feature>
<comment type="caution">
    <text evidence="8">The sequence shown here is derived from an EMBL/GenBank/DDBJ whole genome shotgun (WGS) entry which is preliminary data.</text>
</comment>
<accession>A0ABQ3WWR0</accession>
<feature type="compositionally biased region" description="Low complexity" evidence="5">
    <location>
        <begin position="339"/>
        <end position="356"/>
    </location>
</feature>
<dbReference type="RefSeq" id="WP_204300646.1">
    <property type="nucleotide sequence ID" value="NZ_BAAAGQ010000058.1"/>
</dbReference>
<feature type="domain" description="CHASE" evidence="7">
    <location>
        <begin position="78"/>
        <end position="262"/>
    </location>
</feature>
<dbReference type="Pfam" id="PF03924">
    <property type="entry name" value="CHASE"/>
    <property type="match status" value="1"/>
</dbReference>
<dbReference type="Gene3D" id="3.30.450.350">
    <property type="entry name" value="CHASE domain"/>
    <property type="match status" value="1"/>
</dbReference>
<protein>
    <recommendedName>
        <fullName evidence="7">CHASE domain-containing protein</fullName>
    </recommendedName>
</protein>
<evidence type="ECO:0000256" key="3">
    <source>
        <dbReference type="ARBA" id="ARBA00022989"/>
    </source>
</evidence>
<keyword evidence="3 6" id="KW-1133">Transmembrane helix</keyword>
<dbReference type="EMBL" id="BOMF01000153">
    <property type="protein sequence ID" value="GID50633.1"/>
    <property type="molecule type" value="Genomic_DNA"/>
</dbReference>
<evidence type="ECO:0000256" key="4">
    <source>
        <dbReference type="ARBA" id="ARBA00023136"/>
    </source>
</evidence>
<evidence type="ECO:0000259" key="7">
    <source>
        <dbReference type="SMART" id="SM01079"/>
    </source>
</evidence>
<reference evidence="8" key="1">
    <citation type="submission" date="2021-01" db="EMBL/GenBank/DDBJ databases">
        <title>Whole genome shotgun sequence of Actinoplanes capillaceus NBRC 16408.</title>
        <authorList>
            <person name="Komaki H."/>
            <person name="Tamura T."/>
        </authorList>
    </citation>
    <scope>NUCLEOTIDE SEQUENCE [LARGE SCALE GENOMIC DNA]</scope>
    <source>
        <strain evidence="8">NBRC 16408</strain>
    </source>
</reference>
<dbReference type="InterPro" id="IPR042240">
    <property type="entry name" value="CHASE_sf"/>
</dbReference>
<keyword evidence="2 6" id="KW-0812">Transmembrane</keyword>